<dbReference type="Proteomes" id="UP001054821">
    <property type="component" value="Chromosome 4"/>
</dbReference>
<organism evidence="2 3">
    <name type="scientific">Prunus dulcis</name>
    <name type="common">Almond</name>
    <name type="synonym">Amygdalus dulcis</name>
    <dbReference type="NCBI Taxonomy" id="3755"/>
    <lineage>
        <taxon>Eukaryota</taxon>
        <taxon>Viridiplantae</taxon>
        <taxon>Streptophyta</taxon>
        <taxon>Embryophyta</taxon>
        <taxon>Tracheophyta</taxon>
        <taxon>Spermatophyta</taxon>
        <taxon>Magnoliopsida</taxon>
        <taxon>eudicotyledons</taxon>
        <taxon>Gunneridae</taxon>
        <taxon>Pentapetalae</taxon>
        <taxon>rosids</taxon>
        <taxon>fabids</taxon>
        <taxon>Rosales</taxon>
        <taxon>Rosaceae</taxon>
        <taxon>Amygdaloideae</taxon>
        <taxon>Amygdaleae</taxon>
        <taxon>Prunus</taxon>
    </lineage>
</organism>
<proteinExistence type="predicted"/>
<dbReference type="Pfam" id="PF00078">
    <property type="entry name" value="RVT_1"/>
    <property type="match status" value="1"/>
</dbReference>
<protein>
    <recommendedName>
        <fullName evidence="1">Reverse transcriptase domain-containing protein</fullName>
    </recommendedName>
</protein>
<dbReference type="AlphaFoldDB" id="A0AAD4Z7W5"/>
<dbReference type="PANTHER" id="PTHR24559:SF444">
    <property type="entry name" value="REVERSE TRANSCRIPTASE DOMAIN-CONTAINING PROTEIN"/>
    <property type="match status" value="1"/>
</dbReference>
<dbReference type="CDD" id="cd01647">
    <property type="entry name" value="RT_LTR"/>
    <property type="match status" value="1"/>
</dbReference>
<accession>A0AAD4Z7W5</accession>
<feature type="domain" description="Reverse transcriptase" evidence="1">
    <location>
        <begin position="45"/>
        <end position="151"/>
    </location>
</feature>
<dbReference type="InterPro" id="IPR043502">
    <property type="entry name" value="DNA/RNA_pol_sf"/>
</dbReference>
<evidence type="ECO:0000313" key="3">
    <source>
        <dbReference type="Proteomes" id="UP001054821"/>
    </source>
</evidence>
<dbReference type="SUPFAM" id="SSF56672">
    <property type="entry name" value="DNA/RNA polymerases"/>
    <property type="match status" value="1"/>
</dbReference>
<sequence length="172" mass="19633">MLGIDPEVACHRFNVDPNHPPVPVEAEEVSNVVVVSKRMGDGVWYNEIPMAIEDQEKTAFITERGLYCYTMMPFVLKNTGSTYQRLVNGMFKYQIGKTMKAYIDDMVVKSQERSQHVKPLQEVFDILRKYRMRLNLKKQVFGVSLGQFLGQVVNKRGIEPKPIEGGGIAEYT</sequence>
<keyword evidence="3" id="KW-1185">Reference proteome</keyword>
<dbReference type="EMBL" id="JAJFAZ020000004">
    <property type="protein sequence ID" value="KAI5335814.1"/>
    <property type="molecule type" value="Genomic_DNA"/>
</dbReference>
<gene>
    <name evidence="2" type="ORF">L3X38_025948</name>
</gene>
<evidence type="ECO:0000313" key="2">
    <source>
        <dbReference type="EMBL" id="KAI5335814.1"/>
    </source>
</evidence>
<dbReference type="PANTHER" id="PTHR24559">
    <property type="entry name" value="TRANSPOSON TY3-I GAG-POL POLYPROTEIN"/>
    <property type="match status" value="1"/>
</dbReference>
<comment type="caution">
    <text evidence="2">The sequence shown here is derived from an EMBL/GenBank/DDBJ whole genome shotgun (WGS) entry which is preliminary data.</text>
</comment>
<evidence type="ECO:0000259" key="1">
    <source>
        <dbReference type="Pfam" id="PF00078"/>
    </source>
</evidence>
<dbReference type="Gene3D" id="3.30.70.270">
    <property type="match status" value="1"/>
</dbReference>
<dbReference type="Gene3D" id="3.10.10.10">
    <property type="entry name" value="HIV Type 1 Reverse Transcriptase, subunit A, domain 1"/>
    <property type="match status" value="1"/>
</dbReference>
<dbReference type="InterPro" id="IPR043128">
    <property type="entry name" value="Rev_trsase/Diguanyl_cyclase"/>
</dbReference>
<reference evidence="2 3" key="1">
    <citation type="journal article" date="2022" name="G3 (Bethesda)">
        <title>Whole-genome sequence and methylome profiling of the almond [Prunus dulcis (Mill.) D.A. Webb] cultivar 'Nonpareil'.</title>
        <authorList>
            <person name="D'Amico-Willman K.M."/>
            <person name="Ouma W.Z."/>
            <person name="Meulia T."/>
            <person name="Sideli G.M."/>
            <person name="Gradziel T.M."/>
            <person name="Fresnedo-Ramirez J."/>
        </authorList>
    </citation>
    <scope>NUCLEOTIDE SEQUENCE [LARGE SCALE GENOMIC DNA]</scope>
    <source>
        <strain evidence="2">Clone GOH B32 T37-40</strain>
    </source>
</reference>
<name>A0AAD4Z7W5_PRUDU</name>
<dbReference type="InterPro" id="IPR000477">
    <property type="entry name" value="RT_dom"/>
</dbReference>
<dbReference type="InterPro" id="IPR053134">
    <property type="entry name" value="RNA-dir_DNA_polymerase"/>
</dbReference>